<dbReference type="PROSITE" id="PS50297">
    <property type="entry name" value="ANK_REP_REGION"/>
    <property type="match status" value="6"/>
</dbReference>
<evidence type="ECO:0000313" key="5">
    <source>
        <dbReference type="EMBL" id="KAF2494506.1"/>
    </source>
</evidence>
<dbReference type="Gene3D" id="3.40.50.300">
    <property type="entry name" value="P-loop containing nucleotide triphosphate hydrolases"/>
    <property type="match status" value="1"/>
</dbReference>
<dbReference type="InterPro" id="IPR051165">
    <property type="entry name" value="Multifunctional_ANK_Repeat"/>
</dbReference>
<dbReference type="PANTHER" id="PTHR24123">
    <property type="entry name" value="ANKYRIN REPEAT-CONTAINING"/>
    <property type="match status" value="1"/>
</dbReference>
<evidence type="ECO:0000256" key="1">
    <source>
        <dbReference type="ARBA" id="ARBA00022737"/>
    </source>
</evidence>
<dbReference type="InterPro" id="IPR002110">
    <property type="entry name" value="Ankyrin_rpt"/>
</dbReference>
<dbReference type="Pfam" id="PF12796">
    <property type="entry name" value="Ank_2"/>
    <property type="match status" value="4"/>
</dbReference>
<dbReference type="PANTHER" id="PTHR24123:SF33">
    <property type="entry name" value="PROTEIN HOS4"/>
    <property type="match status" value="1"/>
</dbReference>
<dbReference type="PROSITE" id="PS50088">
    <property type="entry name" value="ANK_REPEAT"/>
    <property type="match status" value="8"/>
</dbReference>
<reference evidence="5" key="1">
    <citation type="journal article" date="2020" name="Stud. Mycol.">
        <title>101 Dothideomycetes genomes: a test case for predicting lifestyles and emergence of pathogens.</title>
        <authorList>
            <person name="Haridas S."/>
            <person name="Albert R."/>
            <person name="Binder M."/>
            <person name="Bloem J."/>
            <person name="Labutti K."/>
            <person name="Salamov A."/>
            <person name="Andreopoulos B."/>
            <person name="Baker S."/>
            <person name="Barry K."/>
            <person name="Bills G."/>
            <person name="Bluhm B."/>
            <person name="Cannon C."/>
            <person name="Castanera R."/>
            <person name="Culley D."/>
            <person name="Daum C."/>
            <person name="Ezra D."/>
            <person name="Gonzalez J."/>
            <person name="Henrissat B."/>
            <person name="Kuo A."/>
            <person name="Liang C."/>
            <person name="Lipzen A."/>
            <person name="Lutzoni F."/>
            <person name="Magnuson J."/>
            <person name="Mondo S."/>
            <person name="Nolan M."/>
            <person name="Ohm R."/>
            <person name="Pangilinan J."/>
            <person name="Park H.-J."/>
            <person name="Ramirez L."/>
            <person name="Alfaro M."/>
            <person name="Sun H."/>
            <person name="Tritt A."/>
            <person name="Yoshinaga Y."/>
            <person name="Zwiers L.-H."/>
            <person name="Turgeon B."/>
            <person name="Goodwin S."/>
            <person name="Spatafora J."/>
            <person name="Crous P."/>
            <person name="Grigoriev I."/>
        </authorList>
    </citation>
    <scope>NUCLEOTIDE SEQUENCE</scope>
    <source>
        <strain evidence="5">CBS 269.34</strain>
    </source>
</reference>
<dbReference type="OrthoDB" id="21416at2759"/>
<dbReference type="SUPFAM" id="SSF48403">
    <property type="entry name" value="Ankyrin repeat"/>
    <property type="match status" value="5"/>
</dbReference>
<proteinExistence type="predicted"/>
<evidence type="ECO:0000256" key="3">
    <source>
        <dbReference type="PROSITE-ProRule" id="PRU00023"/>
    </source>
</evidence>
<keyword evidence="1" id="KW-0677">Repeat</keyword>
<feature type="repeat" description="ANK" evidence="3">
    <location>
        <begin position="1821"/>
        <end position="1853"/>
    </location>
</feature>
<evidence type="ECO:0000259" key="4">
    <source>
        <dbReference type="Pfam" id="PF24883"/>
    </source>
</evidence>
<feature type="repeat" description="ANK" evidence="3">
    <location>
        <begin position="1615"/>
        <end position="1647"/>
    </location>
</feature>
<dbReference type="Pfam" id="PF00023">
    <property type="entry name" value="Ank"/>
    <property type="match status" value="1"/>
</dbReference>
<feature type="repeat" description="ANK" evidence="3">
    <location>
        <begin position="703"/>
        <end position="735"/>
    </location>
</feature>
<feature type="domain" description="Nephrocystin 3-like N-terminal" evidence="4">
    <location>
        <begin position="55"/>
        <end position="214"/>
    </location>
</feature>
<dbReference type="Proteomes" id="UP000799750">
    <property type="component" value="Unassembled WGS sequence"/>
</dbReference>
<feature type="repeat" description="ANK" evidence="3">
    <location>
        <begin position="594"/>
        <end position="626"/>
    </location>
</feature>
<dbReference type="InterPro" id="IPR027417">
    <property type="entry name" value="P-loop_NTPase"/>
</dbReference>
<gene>
    <name evidence="5" type="ORF">BU16DRAFT_539788</name>
</gene>
<sequence>MDSQSSHSDDFEIIDLQEASLEPDDITKIQSWLQPTNYNAESSEYHRHVSSQAPDTGLWICDTDQYRQWFESPRHGSLWIKGVPGSGKSVLAASVAQHLKKEGTFPVLSFFFRQIIATNRNHRSLCQDWLAQLLPSSTVLQALIQLHLDGELADVSNDQLWEWLLAGLSSVPRVYCIVDAMDEMDESGRSFFLKQLDHLGAYRPDSIKVFLTSRPHQYLQSGLWNSSIVHISLEQDLVGKDIRCFVTYRLKGVIGEESAYSLCDIICERAGGLFLYARLMIDQLIPNLHSKQNMDIHELANTLPIGLEDMYNSILHNQQSESGISNEIQLTLLEAVTHSAKPLRLTEISSLLTCEFPATDLPDAPKAIARSACGPLIEILEDETVQVIHHSFTEFLLDTERKSRLGDIEQFPIIHTSITHGRLATRCLRYLQSGVMSFAEATANVKLYEEESEDKGQQSGYQAARLQHPFLQYSLDFWVYHASRYDVEDETFFSSLDDFLDPSNRDFQSWTKQVWGWGVTLSDEKSNGIVTPLHIASFAGLTRYAFKLLERGESVHSLDAVERTPLHWAARNGNTAMVIMLLDNGADSDPHDIRGNTPLHEAARKNHAFTVERLLEVGVDPLTSKTRENHSGMLLGGEGSTKGETALDYVCRHGHTETLIIMIPHLGRDEIEKALCLTCAYSRTEAVRAILESTEVSANATLLGETALYLAVTARNPDCVKLLLARGADVQVKSHRKIGRRYLSHRGDRSMGTAMTPKTALQGLVSFESKGDQSSFEPILRNLLDAGADLNEKDERGRTLMHLLLFCLSHTSHHAECRYLLQAGGHALLEVYDDAGDTPLHEFLRRSQNLTLLQHLFEFGADIDSRGISGDSLLHAALSCPNSSLNRSVGSTDDVVRFLLQKGARSETQNDLGTTTLELAVQSCSLEVLKTLLGDCADVATRARCLFHHNSCWSYPEMMEYIELLKSAGVCLETRNGAGRTALLENIGSQGRYFDALEESGARLDAKDNSGQGIMHIVCSRYDFARTKLDHFLEIGLDPYVLDSQNNSLLHEVSRRYDGHMYIDVVRKLLGLGLSVNAQNLAGETPLHLSVQRTRLGSTGLFGIYTPLLTLFRESGQNLDLETRDKNGMTALHMACLRSEELVSELLKDGANSAIVTKDKRSVLHLACRARKANIVGLLLQEIDKEMIDKPDSFLRTPLHDACTSGRQESVYYLLKAGASVDLKDMQGRNPLHSCAEFEVEQMRWTVLKDGRSHPGQSCEDALRPLGQGSYYQEPWYSCKWKMEPNFEDEYHTPSPAGIVSMLITYGADTAAIDNEKHDPLDLALWYGCKRMIRSLLNSKMYDGIAEAGSSSSMRLVEASLIARSTSIGSLDASIVTELLNCPRKYIKHLDADDLEHLDKKGVDMSQPVQNLEFPSILNFVAHEGLIDRMEKIGHHAKKFDDLEWTMEWTRKACADSVRQPSYFAPPLHVCCERPTSNMMMLELLVDRFGVDVNERALVHAPADFHDYQLGPSALHCLAHGRYWWQMDAIKYLVSKGADVNALNQKGETALHIASTIIMGEGQNFWKFECVKVLLDLGANPNITDASGASCLSRANTQTDVLKELLRRGADPLLGGVPPLFTAIHAANVSAVTLLLDHGASPNSKDATKQCEVSFNVKDQARYALLCAACPLFLSTTAKDFVPVVKLLIERGADMYSQLNEKDVLLYYLFEHSEYEILMEVLDHLERTDLNARDPRGRTVFLASCDWIEALPGYQHKPRVPKEMSPALKILENGADITVSDYEGRHALHHLLDTLESEDDTILQIMERDDCKSLIILKDNKGYSPLHRALHSLRPQVCEALIALGAHLLEPDPEGMTALHHMAPQCLKKYVSIRRFTARRDLPPDYKDQCYRLWQKYLTMGGDIDARDNAGNPPLFNFLSDPMLDDEYQSYAYAEGSPHVDHFEELFANANVHARNLKGETALHTVAGRKEGSGYDLSRCQARDRQLFEFLISRGVDPLHENNAGQSALDVAAACEKKAILALFQYRQK</sequence>
<feature type="repeat" description="ANK" evidence="3">
    <location>
        <begin position="835"/>
        <end position="868"/>
    </location>
</feature>
<protein>
    <submittedName>
        <fullName evidence="5">Ankyrin</fullName>
    </submittedName>
</protein>
<dbReference type="InterPro" id="IPR056884">
    <property type="entry name" value="NPHP3-like_N"/>
</dbReference>
<evidence type="ECO:0000313" key="6">
    <source>
        <dbReference type="Proteomes" id="UP000799750"/>
    </source>
</evidence>
<dbReference type="SMART" id="SM00248">
    <property type="entry name" value="ANK"/>
    <property type="match status" value="24"/>
</dbReference>
<evidence type="ECO:0000256" key="2">
    <source>
        <dbReference type="ARBA" id="ARBA00023043"/>
    </source>
</evidence>
<dbReference type="PRINTS" id="PR01415">
    <property type="entry name" value="ANKYRIN"/>
</dbReference>
<accession>A0A6A6QQS3</accession>
<organism evidence="5 6">
    <name type="scientific">Lophium mytilinum</name>
    <dbReference type="NCBI Taxonomy" id="390894"/>
    <lineage>
        <taxon>Eukaryota</taxon>
        <taxon>Fungi</taxon>
        <taxon>Dikarya</taxon>
        <taxon>Ascomycota</taxon>
        <taxon>Pezizomycotina</taxon>
        <taxon>Dothideomycetes</taxon>
        <taxon>Pleosporomycetidae</taxon>
        <taxon>Mytilinidiales</taxon>
        <taxon>Mytilinidiaceae</taxon>
        <taxon>Lophium</taxon>
    </lineage>
</organism>
<feature type="repeat" description="ANK" evidence="3">
    <location>
        <begin position="1546"/>
        <end position="1586"/>
    </location>
</feature>
<dbReference type="SUPFAM" id="SSF52540">
    <property type="entry name" value="P-loop containing nucleoside triphosphate hydrolases"/>
    <property type="match status" value="1"/>
</dbReference>
<dbReference type="EMBL" id="MU004190">
    <property type="protein sequence ID" value="KAF2494506.1"/>
    <property type="molecule type" value="Genomic_DNA"/>
</dbReference>
<dbReference type="InterPro" id="IPR036770">
    <property type="entry name" value="Ankyrin_rpt-contain_sf"/>
</dbReference>
<feature type="repeat" description="ANK" evidence="3">
    <location>
        <begin position="561"/>
        <end position="593"/>
    </location>
</feature>
<name>A0A6A6QQS3_9PEZI</name>
<feature type="repeat" description="ANK" evidence="3">
    <location>
        <begin position="1194"/>
        <end position="1226"/>
    </location>
</feature>
<keyword evidence="6" id="KW-1185">Reference proteome</keyword>
<dbReference type="Pfam" id="PF24883">
    <property type="entry name" value="NPHP3_N"/>
    <property type="match status" value="1"/>
</dbReference>
<dbReference type="Gene3D" id="1.25.40.20">
    <property type="entry name" value="Ankyrin repeat-containing domain"/>
    <property type="match status" value="8"/>
</dbReference>
<keyword evidence="2 3" id="KW-0040">ANK repeat</keyword>